<dbReference type="AlphaFoldDB" id="A0A6S7HTR8"/>
<name>A0A6S7HTR8_PARCT</name>
<proteinExistence type="predicted"/>
<sequence length="221" mass="25377">MDKEIKNKAKNARRGAKGSLTRAMNVTNELIEASRSKSEVKQAFEELRRAHEGLVMKHEEFTMLLDDEEFEEAEKWMQVCASEYVAFTMRYHDYIKKIDEDKSKQNVSDSVVGESSKENNEESNDSQGSNYMIEQSTVSNENDHPSTMQNPEMMQHSPSSAKPFTVKHEKAKLPVFTGDVRQYFIFKSDFKHAVEAQYSERDTLTVLRSCLSSEPAKLSKE</sequence>
<comment type="caution">
    <text evidence="2">The sequence shown here is derived from an EMBL/GenBank/DDBJ whole genome shotgun (WGS) entry which is preliminary data.</text>
</comment>
<organism evidence="2 3">
    <name type="scientific">Paramuricea clavata</name>
    <name type="common">Red gorgonian</name>
    <name type="synonym">Violescent sea-whip</name>
    <dbReference type="NCBI Taxonomy" id="317549"/>
    <lineage>
        <taxon>Eukaryota</taxon>
        <taxon>Metazoa</taxon>
        <taxon>Cnidaria</taxon>
        <taxon>Anthozoa</taxon>
        <taxon>Octocorallia</taxon>
        <taxon>Malacalcyonacea</taxon>
        <taxon>Plexauridae</taxon>
        <taxon>Paramuricea</taxon>
    </lineage>
</organism>
<dbReference type="Proteomes" id="UP001152795">
    <property type="component" value="Unassembled WGS sequence"/>
</dbReference>
<accession>A0A6S7HTR8</accession>
<gene>
    <name evidence="2" type="ORF">PACLA_8A081577</name>
</gene>
<evidence type="ECO:0000313" key="2">
    <source>
        <dbReference type="EMBL" id="CAB4007919.1"/>
    </source>
</evidence>
<protein>
    <submittedName>
        <fullName evidence="2">Uncharacterized protein</fullName>
    </submittedName>
</protein>
<feature type="region of interest" description="Disordered" evidence="1">
    <location>
        <begin position="1"/>
        <end position="22"/>
    </location>
</feature>
<reference evidence="2" key="1">
    <citation type="submission" date="2020-04" db="EMBL/GenBank/DDBJ databases">
        <authorList>
            <person name="Alioto T."/>
            <person name="Alioto T."/>
            <person name="Gomez Garrido J."/>
        </authorList>
    </citation>
    <scope>NUCLEOTIDE SEQUENCE</scope>
    <source>
        <strain evidence="2">A484AB</strain>
    </source>
</reference>
<keyword evidence="3" id="KW-1185">Reference proteome</keyword>
<dbReference type="EMBL" id="CACRXK020005958">
    <property type="protein sequence ID" value="CAB4007919.1"/>
    <property type="molecule type" value="Genomic_DNA"/>
</dbReference>
<feature type="region of interest" description="Disordered" evidence="1">
    <location>
        <begin position="102"/>
        <end position="164"/>
    </location>
</feature>
<feature type="compositionally biased region" description="Polar residues" evidence="1">
    <location>
        <begin position="127"/>
        <end position="162"/>
    </location>
</feature>
<evidence type="ECO:0000313" key="3">
    <source>
        <dbReference type="Proteomes" id="UP001152795"/>
    </source>
</evidence>
<evidence type="ECO:0000256" key="1">
    <source>
        <dbReference type="SAM" id="MobiDB-lite"/>
    </source>
</evidence>